<dbReference type="CDD" id="cd01627">
    <property type="entry name" value="HAD_TPP"/>
    <property type="match status" value="1"/>
</dbReference>
<dbReference type="GO" id="GO:0016791">
    <property type="term" value="F:phosphatase activity"/>
    <property type="evidence" value="ECO:0007669"/>
    <property type="project" value="UniProtKB-ARBA"/>
</dbReference>
<dbReference type="Pfam" id="PF02358">
    <property type="entry name" value="Trehalose_PPase"/>
    <property type="match status" value="1"/>
</dbReference>
<proteinExistence type="inferred from homology"/>
<dbReference type="EMBL" id="ANAH02000075">
    <property type="protein sequence ID" value="EPX54944.1"/>
    <property type="molecule type" value="Genomic_DNA"/>
</dbReference>
<dbReference type="PANTHER" id="PTHR10788">
    <property type="entry name" value="TREHALOSE-6-PHOSPHATE SYNTHASE"/>
    <property type="match status" value="1"/>
</dbReference>
<dbReference type="NCBIfam" id="TIGR00685">
    <property type="entry name" value="T6PP"/>
    <property type="match status" value="1"/>
</dbReference>
<accession>S9Q110</accession>
<comment type="similarity">
    <text evidence="2">Belongs to the glycosyltransferase 20 family.</text>
</comment>
<evidence type="ECO:0000313" key="3">
    <source>
        <dbReference type="EMBL" id="EPX54944.1"/>
    </source>
</evidence>
<dbReference type="Gene3D" id="3.30.70.1020">
    <property type="entry name" value="Trehalose-6-phosphate phosphatase related protein, domain 2"/>
    <property type="match status" value="1"/>
</dbReference>
<dbReference type="eggNOG" id="COG0380">
    <property type="taxonomic scope" value="Bacteria"/>
</dbReference>
<dbReference type="InterPro" id="IPR023214">
    <property type="entry name" value="HAD_sf"/>
</dbReference>
<dbReference type="InterPro" id="IPR001830">
    <property type="entry name" value="Glyco_trans_20"/>
</dbReference>
<dbReference type="eggNOG" id="COG1877">
    <property type="taxonomic scope" value="Bacteria"/>
</dbReference>
<dbReference type="PANTHER" id="PTHR10788:SF106">
    <property type="entry name" value="BCDNA.GH08860"/>
    <property type="match status" value="1"/>
</dbReference>
<dbReference type="InterPro" id="IPR006379">
    <property type="entry name" value="HAD-SF_hydro_IIB"/>
</dbReference>
<reference evidence="3" key="1">
    <citation type="submission" date="2013-05" db="EMBL/GenBank/DDBJ databases">
        <title>Genome assembly of Cystobacter fuscus DSM 2262.</title>
        <authorList>
            <person name="Sharma G."/>
            <person name="Khatri I."/>
            <person name="Kaur C."/>
            <person name="Mayilraj S."/>
            <person name="Subramanian S."/>
        </authorList>
    </citation>
    <scope>NUCLEOTIDE SEQUENCE [LARGE SCALE GENOMIC DNA]</scope>
    <source>
        <strain evidence="3">DSM 2262</strain>
    </source>
</reference>
<dbReference type="Pfam" id="PF00982">
    <property type="entry name" value="Glyco_transf_20"/>
    <property type="match status" value="1"/>
</dbReference>
<dbReference type="InterPro" id="IPR036412">
    <property type="entry name" value="HAD-like_sf"/>
</dbReference>
<sequence>MHNVPIHYLYRSLNQKQLAALYRAADVMLVTPIRDGMNLVAKEFCASRPDEDGVLVLSELAGAADEMDEALLVNPYDVEGMADALEAALEMPQEERKRRMRALRTRVLDRDVHFWVNSFLSALQATPTAPPRVKPQGAQEVLPLLREARELLLLLDYDGTLVPFAPRPELAAPDEELLTLLRRLTERPHTRVSIVSGRGREVLEAWVGGLNAGLYAEHGLWSRPTPSSAWTPLRDVPTEWKSLVRPILESFAARVPGALVEEKSASLAWHYRQVEPVLGARLARELRLHLGEVFAQGPLEVLPGDKVVEVRARGVNKGRVVGRVTEGLTPGTRVVAIGDDRTDEDLFAALPEDGIAIHAGGKESRAGYRVNGPAEVRRLLAALLD</sequence>
<evidence type="ECO:0000256" key="2">
    <source>
        <dbReference type="ARBA" id="ARBA00008799"/>
    </source>
</evidence>
<dbReference type="SUPFAM" id="SSF53756">
    <property type="entry name" value="UDP-Glycosyltransferase/glycogen phosphorylase"/>
    <property type="match status" value="1"/>
</dbReference>
<evidence type="ECO:0000313" key="4">
    <source>
        <dbReference type="Proteomes" id="UP000011682"/>
    </source>
</evidence>
<dbReference type="Proteomes" id="UP000011682">
    <property type="component" value="Unassembled WGS sequence"/>
</dbReference>
<comment type="similarity">
    <text evidence="1">In the C-terminal section; belongs to the trehalose phosphatase family.</text>
</comment>
<dbReference type="Gene3D" id="3.40.50.2000">
    <property type="entry name" value="Glycogen Phosphorylase B"/>
    <property type="match status" value="1"/>
</dbReference>
<dbReference type="GO" id="GO:0005992">
    <property type="term" value="P:trehalose biosynthetic process"/>
    <property type="evidence" value="ECO:0007669"/>
    <property type="project" value="InterPro"/>
</dbReference>
<keyword evidence="4" id="KW-1185">Reference proteome</keyword>
<dbReference type="Gene3D" id="3.40.50.1000">
    <property type="entry name" value="HAD superfamily/HAD-like"/>
    <property type="match status" value="1"/>
</dbReference>
<dbReference type="AlphaFoldDB" id="S9Q110"/>
<organism evidence="3 4">
    <name type="scientific">Cystobacter fuscus (strain ATCC 25194 / DSM 2262 / NBRC 100088 / M29)</name>
    <dbReference type="NCBI Taxonomy" id="1242864"/>
    <lineage>
        <taxon>Bacteria</taxon>
        <taxon>Pseudomonadati</taxon>
        <taxon>Myxococcota</taxon>
        <taxon>Myxococcia</taxon>
        <taxon>Myxococcales</taxon>
        <taxon>Cystobacterineae</taxon>
        <taxon>Archangiaceae</taxon>
        <taxon>Cystobacter</taxon>
    </lineage>
</organism>
<protein>
    <submittedName>
        <fullName evidence="3">Alpha,alpha-trehalose-phosphate synthase</fullName>
    </submittedName>
</protein>
<dbReference type="SUPFAM" id="SSF56784">
    <property type="entry name" value="HAD-like"/>
    <property type="match status" value="1"/>
</dbReference>
<comment type="caution">
    <text evidence="3">The sequence shown here is derived from an EMBL/GenBank/DDBJ whole genome shotgun (WGS) entry which is preliminary data.</text>
</comment>
<name>S9Q110_CYSF2</name>
<gene>
    <name evidence="3" type="ORF">D187_009683</name>
</gene>
<dbReference type="GO" id="GO:0003825">
    <property type="term" value="F:alpha,alpha-trehalose-phosphate synthase (UDP-forming) activity"/>
    <property type="evidence" value="ECO:0007669"/>
    <property type="project" value="TreeGrafter"/>
</dbReference>
<dbReference type="NCBIfam" id="TIGR01484">
    <property type="entry name" value="HAD-SF-IIB"/>
    <property type="match status" value="1"/>
</dbReference>
<dbReference type="InterPro" id="IPR003337">
    <property type="entry name" value="Trehalose_PPase"/>
</dbReference>
<evidence type="ECO:0000256" key="1">
    <source>
        <dbReference type="ARBA" id="ARBA00006330"/>
    </source>
</evidence>